<dbReference type="Pfam" id="PF11913">
    <property type="entry name" value="DUF3431"/>
    <property type="match status" value="1"/>
</dbReference>
<reference evidence="3" key="3">
    <citation type="submission" date="2010-09" db="EMBL/GenBank/DDBJ databases">
        <title>Annotation of Gaeumannomyces graminis var. tritici R3-111a-1.</title>
        <authorList>
            <consortium name="The Broad Institute Genome Sequencing Platform"/>
            <person name="Ma L.-J."/>
            <person name="Dead R."/>
            <person name="Young S.K."/>
            <person name="Zeng Q."/>
            <person name="Gargeya S."/>
            <person name="Fitzgerald M."/>
            <person name="Haas B."/>
            <person name="Abouelleil A."/>
            <person name="Alvarado L."/>
            <person name="Arachchi H.M."/>
            <person name="Berlin A."/>
            <person name="Brown A."/>
            <person name="Chapman S.B."/>
            <person name="Chen Z."/>
            <person name="Dunbar C."/>
            <person name="Freedman E."/>
            <person name="Gearin G."/>
            <person name="Gellesch M."/>
            <person name="Goldberg J."/>
            <person name="Griggs A."/>
            <person name="Gujja S."/>
            <person name="Heiman D."/>
            <person name="Howarth C."/>
            <person name="Larson L."/>
            <person name="Lui A."/>
            <person name="MacDonald P.J.P."/>
            <person name="Mehta T."/>
            <person name="Montmayeur A."/>
            <person name="Murphy C."/>
            <person name="Neiman D."/>
            <person name="Pearson M."/>
            <person name="Priest M."/>
            <person name="Roberts A."/>
            <person name="Saif S."/>
            <person name="Shea T."/>
            <person name="Shenoy N."/>
            <person name="Sisk P."/>
            <person name="Stolte C."/>
            <person name="Sykes S."/>
            <person name="Yandava C."/>
            <person name="Wortman J."/>
            <person name="Nusbaum C."/>
            <person name="Birren B."/>
        </authorList>
    </citation>
    <scope>NUCLEOTIDE SEQUENCE</scope>
    <source>
        <strain evidence="3">R3-111a-1</strain>
    </source>
</reference>
<feature type="region of interest" description="Disordered" evidence="1">
    <location>
        <begin position="1"/>
        <end position="23"/>
    </location>
</feature>
<dbReference type="PANTHER" id="PTHR37490">
    <property type="entry name" value="EXPRESSED PROTEIN"/>
    <property type="match status" value="1"/>
</dbReference>
<evidence type="ECO:0000256" key="2">
    <source>
        <dbReference type="SAM" id="Phobius"/>
    </source>
</evidence>
<dbReference type="Proteomes" id="UP000006039">
    <property type="component" value="Unassembled WGS sequence"/>
</dbReference>
<keyword evidence="2" id="KW-0812">Transmembrane</keyword>
<reference evidence="5" key="1">
    <citation type="submission" date="2010-07" db="EMBL/GenBank/DDBJ databases">
        <title>The genome sequence of Gaeumannomyces graminis var. tritici strain R3-111a-1.</title>
        <authorList>
            <consortium name="The Broad Institute Genome Sequencing Platform"/>
            <person name="Ma L.-J."/>
            <person name="Dead R."/>
            <person name="Young S."/>
            <person name="Zeng Q."/>
            <person name="Koehrsen M."/>
            <person name="Alvarado L."/>
            <person name="Berlin A."/>
            <person name="Chapman S.B."/>
            <person name="Chen Z."/>
            <person name="Freedman E."/>
            <person name="Gellesch M."/>
            <person name="Goldberg J."/>
            <person name="Griggs A."/>
            <person name="Gujja S."/>
            <person name="Heilman E.R."/>
            <person name="Heiman D."/>
            <person name="Hepburn T."/>
            <person name="Howarth C."/>
            <person name="Jen D."/>
            <person name="Larson L."/>
            <person name="Mehta T."/>
            <person name="Neiman D."/>
            <person name="Pearson M."/>
            <person name="Roberts A."/>
            <person name="Saif S."/>
            <person name="Shea T."/>
            <person name="Shenoy N."/>
            <person name="Sisk P."/>
            <person name="Stolte C."/>
            <person name="Sykes S."/>
            <person name="Walk T."/>
            <person name="White J."/>
            <person name="Yandava C."/>
            <person name="Haas B."/>
            <person name="Nusbaum C."/>
            <person name="Birren B."/>
        </authorList>
    </citation>
    <scope>NUCLEOTIDE SEQUENCE [LARGE SCALE GENOMIC DNA]</scope>
    <source>
        <strain evidence="5">R3-111a-1</strain>
    </source>
</reference>
<dbReference type="STRING" id="644352.J3NMP8"/>
<dbReference type="RefSeq" id="XP_009218590.1">
    <property type="nucleotide sequence ID" value="XM_009220326.1"/>
</dbReference>
<protein>
    <submittedName>
        <fullName evidence="3 4">Uncharacterized protein</fullName>
    </submittedName>
</protein>
<reference evidence="4" key="5">
    <citation type="submission" date="2018-04" db="UniProtKB">
        <authorList>
            <consortium name="EnsemblFungi"/>
        </authorList>
    </citation>
    <scope>IDENTIFICATION</scope>
    <source>
        <strain evidence="4">R3-111a-1</strain>
    </source>
</reference>
<dbReference type="InterPro" id="IPR021838">
    <property type="entry name" value="DUF3431"/>
</dbReference>
<evidence type="ECO:0000256" key="1">
    <source>
        <dbReference type="SAM" id="MobiDB-lite"/>
    </source>
</evidence>
<evidence type="ECO:0000313" key="5">
    <source>
        <dbReference type="Proteomes" id="UP000006039"/>
    </source>
</evidence>
<keyword evidence="5" id="KW-1185">Reference proteome</keyword>
<dbReference type="GeneID" id="20343012"/>
<dbReference type="EMBL" id="GL385395">
    <property type="protein sequence ID" value="EJT82581.1"/>
    <property type="molecule type" value="Genomic_DNA"/>
</dbReference>
<keyword evidence="2" id="KW-0472">Membrane</keyword>
<dbReference type="AlphaFoldDB" id="J3NMP8"/>
<dbReference type="HOGENOM" id="CLU_031559_3_0_1"/>
<keyword evidence="2" id="KW-1133">Transmembrane helix</keyword>
<reference evidence="4" key="4">
    <citation type="journal article" date="2015" name="G3 (Bethesda)">
        <title>Genome sequences of three phytopathogenic species of the Magnaporthaceae family of fungi.</title>
        <authorList>
            <person name="Okagaki L.H."/>
            <person name="Nunes C.C."/>
            <person name="Sailsbery J."/>
            <person name="Clay B."/>
            <person name="Brown D."/>
            <person name="John T."/>
            <person name="Oh Y."/>
            <person name="Young N."/>
            <person name="Fitzgerald M."/>
            <person name="Haas B.J."/>
            <person name="Zeng Q."/>
            <person name="Young S."/>
            <person name="Adiconis X."/>
            <person name="Fan L."/>
            <person name="Levin J.Z."/>
            <person name="Mitchell T.K."/>
            <person name="Okubara P.A."/>
            <person name="Farman M.L."/>
            <person name="Kohn L.M."/>
            <person name="Birren B."/>
            <person name="Ma L.-J."/>
            <person name="Dean R.A."/>
        </authorList>
    </citation>
    <scope>NUCLEOTIDE SEQUENCE</scope>
    <source>
        <strain evidence="4">R3-111a-1</strain>
    </source>
</reference>
<feature type="compositionally biased region" description="Low complexity" evidence="1">
    <location>
        <begin position="1"/>
        <end position="11"/>
    </location>
</feature>
<evidence type="ECO:0000313" key="3">
    <source>
        <dbReference type="EMBL" id="EJT82581.1"/>
    </source>
</evidence>
<dbReference type="VEuPathDB" id="FungiDB:GGTG_02554"/>
<dbReference type="eggNOG" id="ENOG502QRU5">
    <property type="taxonomic scope" value="Eukaryota"/>
</dbReference>
<proteinExistence type="predicted"/>
<dbReference type="OrthoDB" id="426718at2759"/>
<dbReference type="PANTHER" id="PTHR37490:SF2">
    <property type="match status" value="1"/>
</dbReference>
<evidence type="ECO:0000313" key="4">
    <source>
        <dbReference type="EnsemblFungi" id="EJT82581"/>
    </source>
</evidence>
<name>J3NMP8_GAET3</name>
<organism evidence="3">
    <name type="scientific">Gaeumannomyces tritici (strain R3-111a-1)</name>
    <name type="common">Wheat and barley take-all root rot fungus</name>
    <name type="synonym">Gaeumannomyces graminis var. tritici</name>
    <dbReference type="NCBI Taxonomy" id="644352"/>
    <lineage>
        <taxon>Eukaryota</taxon>
        <taxon>Fungi</taxon>
        <taxon>Dikarya</taxon>
        <taxon>Ascomycota</taxon>
        <taxon>Pezizomycotina</taxon>
        <taxon>Sordariomycetes</taxon>
        <taxon>Sordariomycetidae</taxon>
        <taxon>Magnaporthales</taxon>
        <taxon>Magnaporthaceae</taxon>
        <taxon>Gaeumannomyces</taxon>
    </lineage>
</organism>
<dbReference type="EnsemblFungi" id="EJT82581">
    <property type="protein sequence ID" value="EJT82581"/>
    <property type="gene ID" value="GGTG_02554"/>
</dbReference>
<gene>
    <name evidence="4" type="primary">20343012</name>
    <name evidence="3" type="ORF">GGTG_02554</name>
</gene>
<sequence>MRRRSSSVPVRPLFPYPRGDEGGPFQPATHAKIIWPAMMISPSKRVTRGAGLVVVLLAFLWIGFFNWHVVADKLPYGRVKMQEVPDPSKLDKVLVLGKMPNEDVSWTHNLKQWTPFVYTMGKRPERGYILRPPSLQGREAVVYLSFIIDYYDALPNMTAFVHAGREQWHNSELGPWTGTILENLRADTVRRRGYVNLRCEHDPGCPDDVHPKHPTQSDIDGDDIRAHFADVYMELFNVSRADIPEHLGHQCCAQFVVTRDRIRERSREDYVRMRRWAMTQTVTTSFNAGWVFEKTWHVIFGMPPQYCPAPDVCKCELFGWCGVPKGGIKSLPSDHKGIKGKQKL</sequence>
<feature type="transmembrane region" description="Helical" evidence="2">
    <location>
        <begin position="49"/>
        <end position="70"/>
    </location>
</feature>
<reference evidence="3" key="2">
    <citation type="submission" date="2010-07" db="EMBL/GenBank/DDBJ databases">
        <authorList>
            <consortium name="The Broad Institute Genome Sequencing Platform"/>
            <consortium name="Broad Institute Genome Sequencing Center for Infectious Disease"/>
            <person name="Ma L.-J."/>
            <person name="Dead R."/>
            <person name="Young S."/>
            <person name="Zeng Q."/>
            <person name="Koehrsen M."/>
            <person name="Alvarado L."/>
            <person name="Berlin A."/>
            <person name="Chapman S.B."/>
            <person name="Chen Z."/>
            <person name="Freedman E."/>
            <person name="Gellesch M."/>
            <person name="Goldberg J."/>
            <person name="Griggs A."/>
            <person name="Gujja S."/>
            <person name="Heilman E.R."/>
            <person name="Heiman D."/>
            <person name="Hepburn T."/>
            <person name="Howarth C."/>
            <person name="Jen D."/>
            <person name="Larson L."/>
            <person name="Mehta T."/>
            <person name="Neiman D."/>
            <person name="Pearson M."/>
            <person name="Roberts A."/>
            <person name="Saif S."/>
            <person name="Shea T."/>
            <person name="Shenoy N."/>
            <person name="Sisk P."/>
            <person name="Stolte C."/>
            <person name="Sykes S."/>
            <person name="Walk T."/>
            <person name="White J."/>
            <person name="Yandava C."/>
            <person name="Haas B."/>
            <person name="Nusbaum C."/>
            <person name="Birren B."/>
        </authorList>
    </citation>
    <scope>NUCLEOTIDE SEQUENCE</scope>
    <source>
        <strain evidence="3">R3-111a-1</strain>
    </source>
</reference>
<accession>J3NMP8</accession>